<dbReference type="PANTHER" id="PTHR42973">
    <property type="entry name" value="BINDING OXIDOREDUCTASE, PUTATIVE (AFU_ORTHOLOGUE AFUA_1G17690)-RELATED"/>
    <property type="match status" value="1"/>
</dbReference>
<keyword evidence="9" id="KW-1185">Reference proteome</keyword>
<evidence type="ECO:0000256" key="1">
    <source>
        <dbReference type="ARBA" id="ARBA00001974"/>
    </source>
</evidence>
<evidence type="ECO:0000256" key="6">
    <source>
        <dbReference type="SAM" id="MobiDB-lite"/>
    </source>
</evidence>
<dbReference type="InterPro" id="IPR016167">
    <property type="entry name" value="FAD-bd_PCMH_sub1"/>
</dbReference>
<dbReference type="EMBL" id="JBHUGD010000003">
    <property type="protein sequence ID" value="MFD1946777.1"/>
    <property type="molecule type" value="Genomic_DNA"/>
</dbReference>
<dbReference type="Gene3D" id="3.30.43.10">
    <property type="entry name" value="Uridine Diphospho-n-acetylenolpyruvylglucosamine Reductase, domain 2"/>
    <property type="match status" value="1"/>
</dbReference>
<feature type="domain" description="FAD-binding PCMH-type" evidence="7">
    <location>
        <begin position="46"/>
        <end position="218"/>
    </location>
</feature>
<dbReference type="Pfam" id="PF01565">
    <property type="entry name" value="FAD_binding_4"/>
    <property type="match status" value="1"/>
</dbReference>
<dbReference type="InterPro" id="IPR016166">
    <property type="entry name" value="FAD-bd_PCMH"/>
</dbReference>
<dbReference type="Gene3D" id="3.40.462.20">
    <property type="match status" value="1"/>
</dbReference>
<evidence type="ECO:0000256" key="2">
    <source>
        <dbReference type="ARBA" id="ARBA00005466"/>
    </source>
</evidence>
<evidence type="ECO:0000256" key="3">
    <source>
        <dbReference type="ARBA" id="ARBA00022630"/>
    </source>
</evidence>
<proteinExistence type="inferred from homology"/>
<gene>
    <name evidence="8" type="ORF">ACFSDE_08235</name>
</gene>
<accession>A0ABW4TML5</accession>
<dbReference type="Proteomes" id="UP001597351">
    <property type="component" value="Unassembled WGS sequence"/>
</dbReference>
<dbReference type="PROSITE" id="PS51387">
    <property type="entry name" value="FAD_PCMH"/>
    <property type="match status" value="1"/>
</dbReference>
<dbReference type="SUPFAM" id="SSF56176">
    <property type="entry name" value="FAD-binding/transporter-associated domain-like"/>
    <property type="match status" value="1"/>
</dbReference>
<dbReference type="InterPro" id="IPR050416">
    <property type="entry name" value="FAD-linked_Oxidoreductase"/>
</dbReference>
<keyword evidence="5" id="KW-0560">Oxidoreductase</keyword>
<dbReference type="PROSITE" id="PS00862">
    <property type="entry name" value="OX2_COVAL_FAD"/>
    <property type="match status" value="1"/>
</dbReference>
<comment type="caution">
    <text evidence="8">The sequence shown here is derived from an EMBL/GenBank/DDBJ whole genome shotgun (WGS) entry which is preliminary data.</text>
</comment>
<keyword evidence="3" id="KW-0285">Flavoprotein</keyword>
<organism evidence="8 9">
    <name type="scientific">Nocardioides aestuarii</name>
    <dbReference type="NCBI Taxonomy" id="252231"/>
    <lineage>
        <taxon>Bacteria</taxon>
        <taxon>Bacillati</taxon>
        <taxon>Actinomycetota</taxon>
        <taxon>Actinomycetes</taxon>
        <taxon>Propionibacteriales</taxon>
        <taxon>Nocardioidaceae</taxon>
        <taxon>Nocardioides</taxon>
    </lineage>
</organism>
<name>A0ABW4TML5_9ACTN</name>
<dbReference type="Gene3D" id="3.30.465.10">
    <property type="match status" value="1"/>
</dbReference>
<evidence type="ECO:0000313" key="8">
    <source>
        <dbReference type="EMBL" id="MFD1946777.1"/>
    </source>
</evidence>
<protein>
    <submittedName>
        <fullName evidence="8">FAD-binding oxidoreductase</fullName>
    </submittedName>
</protein>
<feature type="compositionally biased region" description="Basic and acidic residues" evidence="6">
    <location>
        <begin position="466"/>
        <end position="475"/>
    </location>
</feature>
<keyword evidence="4" id="KW-0274">FAD</keyword>
<evidence type="ECO:0000259" key="7">
    <source>
        <dbReference type="PROSITE" id="PS51387"/>
    </source>
</evidence>
<evidence type="ECO:0000256" key="4">
    <source>
        <dbReference type="ARBA" id="ARBA00022827"/>
    </source>
</evidence>
<dbReference type="InterPro" id="IPR016169">
    <property type="entry name" value="FAD-bd_PCMH_sub2"/>
</dbReference>
<evidence type="ECO:0000313" key="9">
    <source>
        <dbReference type="Proteomes" id="UP001597351"/>
    </source>
</evidence>
<sequence>MTTPVLGTRPVTHEPLAPLRELCGGDVHLPGDPGYDAARSPWAVAVDQRPAAVAFPRTPTDVAAVVRCAAELGLRVAPQSTGHNAGPLAGQGLDDVVLLQTRHLDEVSVDLERGIVRVGGGVTWEPVVAAAAAVGRSVLHGSSPDVGVVGYTLGGGMGWYARQHGLSAHHVVAVELVDARGELVRADADHHPELFWAVRGGGGSFGVVTALELRLLDHHTAFGGMMVWDLTRAPEVLPAWAAWAETAPDCVTTSLRLFRLPPMPELPDFLRGRELVVVDGAVLGTDEDAEAVLAPLRALEPEIDTFARVPAAALVRIHMDPEGPTPAASGTLTLAELPTDAMERMLDLVGPGRTSPLLLAELRQLGGAVGRPHPDAGVLTHLDGAFLLFAVGIAATPEMGAAAHAAAAELVAAMAPWGSDRTYLNFEEEPTDARRGYPAGAWEVLQGVRSAVDPDGRFVGNHPVPRLHEEQHRDG</sequence>
<dbReference type="InterPro" id="IPR006093">
    <property type="entry name" value="Oxy_OxRdtase_FAD_BS"/>
</dbReference>
<dbReference type="InterPro" id="IPR006094">
    <property type="entry name" value="Oxid_FAD_bind_N"/>
</dbReference>
<comment type="cofactor">
    <cofactor evidence="1">
        <name>FAD</name>
        <dbReference type="ChEBI" id="CHEBI:57692"/>
    </cofactor>
</comment>
<dbReference type="InterPro" id="IPR036318">
    <property type="entry name" value="FAD-bd_PCMH-like_sf"/>
</dbReference>
<dbReference type="RefSeq" id="WP_343917246.1">
    <property type="nucleotide sequence ID" value="NZ_BAAAJT010000002.1"/>
</dbReference>
<evidence type="ECO:0000256" key="5">
    <source>
        <dbReference type="ARBA" id="ARBA00023002"/>
    </source>
</evidence>
<feature type="region of interest" description="Disordered" evidence="6">
    <location>
        <begin position="455"/>
        <end position="475"/>
    </location>
</feature>
<dbReference type="PANTHER" id="PTHR42973:SF39">
    <property type="entry name" value="FAD-BINDING PCMH-TYPE DOMAIN-CONTAINING PROTEIN"/>
    <property type="match status" value="1"/>
</dbReference>
<reference evidence="9" key="1">
    <citation type="journal article" date="2019" name="Int. J. Syst. Evol. Microbiol.">
        <title>The Global Catalogue of Microorganisms (GCM) 10K type strain sequencing project: providing services to taxonomists for standard genome sequencing and annotation.</title>
        <authorList>
            <consortium name="The Broad Institute Genomics Platform"/>
            <consortium name="The Broad Institute Genome Sequencing Center for Infectious Disease"/>
            <person name="Wu L."/>
            <person name="Ma J."/>
        </authorList>
    </citation>
    <scope>NUCLEOTIDE SEQUENCE [LARGE SCALE GENOMIC DNA]</scope>
    <source>
        <strain evidence="9">CGMCC 1.12477</strain>
    </source>
</reference>
<comment type="similarity">
    <text evidence="2">Belongs to the oxygen-dependent FAD-linked oxidoreductase family.</text>
</comment>